<dbReference type="EMBL" id="DXDD01000146">
    <property type="protein sequence ID" value="HIY61395.1"/>
    <property type="molecule type" value="Genomic_DNA"/>
</dbReference>
<comment type="caution">
    <text evidence="1">The sequence shown here is derived from an EMBL/GenBank/DDBJ whole genome shotgun (WGS) entry which is preliminary data.</text>
</comment>
<dbReference type="InterPro" id="IPR043743">
    <property type="entry name" value="DUF5688"/>
</dbReference>
<dbReference type="Proteomes" id="UP000824007">
    <property type="component" value="Unassembled WGS sequence"/>
</dbReference>
<evidence type="ECO:0000313" key="1">
    <source>
        <dbReference type="EMBL" id="HIY61395.1"/>
    </source>
</evidence>
<accession>A0A9D1YQX5</accession>
<dbReference type="AlphaFoldDB" id="A0A9D1YQX5"/>
<sequence length="321" mass="37407">MTDYERFREKLKERIQELSGTDAVIEYSDIRKNNGNHYEGLSIMGLEDRMLPILNIRDYYHYYLERNRNMDDVMERVRKTIADPEGTDDDLIGLVPPFEEARKNIHYGMINYEANTQRLNGLVHRRFLDLAIVLYYTVYKDGEPFATVLILNVLTKLWQMDSRSLFELAGENARKEKAMLFSVPQLLEIILTDAFETEGKEPGEIRKKVDAVIKRFEKKMESSPRLLRRMFLLTNSTRCYGAACILYPGVLHALARREKEDLYLLPVSVNDVLIFPAGNETDGEFLKKRAAKLAEVMRGEEDWLSGKLYRYIAERDEIVEA</sequence>
<organism evidence="1 2">
    <name type="scientific">Candidatus Eisenbergiella pullistercoris</name>
    <dbReference type="NCBI Taxonomy" id="2838555"/>
    <lineage>
        <taxon>Bacteria</taxon>
        <taxon>Bacillati</taxon>
        <taxon>Bacillota</taxon>
        <taxon>Clostridia</taxon>
        <taxon>Lachnospirales</taxon>
        <taxon>Lachnospiraceae</taxon>
        <taxon>Eisenbergiella</taxon>
    </lineage>
</organism>
<protein>
    <submittedName>
        <fullName evidence="1">Uncharacterized protein</fullName>
    </submittedName>
</protein>
<proteinExistence type="predicted"/>
<gene>
    <name evidence="1" type="ORF">H9831_12075</name>
</gene>
<dbReference type="Pfam" id="PF18941">
    <property type="entry name" value="DUF5688"/>
    <property type="match status" value="1"/>
</dbReference>
<name>A0A9D1YQX5_9FIRM</name>
<reference evidence="1" key="2">
    <citation type="submission" date="2021-04" db="EMBL/GenBank/DDBJ databases">
        <authorList>
            <person name="Gilroy R."/>
        </authorList>
    </citation>
    <scope>NUCLEOTIDE SEQUENCE</scope>
    <source>
        <strain evidence="1">ChiSxjej3B15-24422</strain>
    </source>
</reference>
<evidence type="ECO:0000313" key="2">
    <source>
        <dbReference type="Proteomes" id="UP000824007"/>
    </source>
</evidence>
<reference evidence="1" key="1">
    <citation type="journal article" date="2021" name="PeerJ">
        <title>Extensive microbial diversity within the chicken gut microbiome revealed by metagenomics and culture.</title>
        <authorList>
            <person name="Gilroy R."/>
            <person name="Ravi A."/>
            <person name="Getino M."/>
            <person name="Pursley I."/>
            <person name="Horton D.L."/>
            <person name="Alikhan N.F."/>
            <person name="Baker D."/>
            <person name="Gharbi K."/>
            <person name="Hall N."/>
            <person name="Watson M."/>
            <person name="Adriaenssens E.M."/>
            <person name="Foster-Nyarko E."/>
            <person name="Jarju S."/>
            <person name="Secka A."/>
            <person name="Antonio M."/>
            <person name="Oren A."/>
            <person name="Chaudhuri R.R."/>
            <person name="La Ragione R."/>
            <person name="Hildebrand F."/>
            <person name="Pallen M.J."/>
        </authorList>
    </citation>
    <scope>NUCLEOTIDE SEQUENCE</scope>
    <source>
        <strain evidence="1">ChiSxjej3B15-24422</strain>
    </source>
</reference>